<name>M3B7M4_PSEFD</name>
<dbReference type="AlphaFoldDB" id="M3B7M4"/>
<accession>M3B7M4</accession>
<dbReference type="GeneID" id="19334564"/>
<proteinExistence type="predicted"/>
<evidence type="ECO:0000256" key="1">
    <source>
        <dbReference type="SAM" id="MobiDB-lite"/>
    </source>
</evidence>
<dbReference type="HOGENOM" id="CLU_3107428_0_0_1"/>
<sequence>MQLVQRNATSLRRVQYQLDSTGNAITKPHQARPPPRQQRAGENCHLQQATE</sequence>
<gene>
    <name evidence="2" type="ORF">MYCFIDRAFT_181649</name>
</gene>
<dbReference type="VEuPathDB" id="FungiDB:MYCFIDRAFT_181649"/>
<organism evidence="2 3">
    <name type="scientific">Pseudocercospora fijiensis (strain CIRAD86)</name>
    <name type="common">Black leaf streak disease fungus</name>
    <name type="synonym">Mycosphaerella fijiensis</name>
    <dbReference type="NCBI Taxonomy" id="383855"/>
    <lineage>
        <taxon>Eukaryota</taxon>
        <taxon>Fungi</taxon>
        <taxon>Dikarya</taxon>
        <taxon>Ascomycota</taxon>
        <taxon>Pezizomycotina</taxon>
        <taxon>Dothideomycetes</taxon>
        <taxon>Dothideomycetidae</taxon>
        <taxon>Mycosphaerellales</taxon>
        <taxon>Mycosphaerellaceae</taxon>
        <taxon>Pseudocercospora</taxon>
    </lineage>
</organism>
<reference evidence="2 3" key="1">
    <citation type="journal article" date="2012" name="PLoS Pathog.">
        <title>Diverse lifestyles and strategies of plant pathogenesis encoded in the genomes of eighteen Dothideomycetes fungi.</title>
        <authorList>
            <person name="Ohm R.A."/>
            <person name="Feau N."/>
            <person name="Henrissat B."/>
            <person name="Schoch C.L."/>
            <person name="Horwitz B.A."/>
            <person name="Barry K.W."/>
            <person name="Condon B.J."/>
            <person name="Copeland A.C."/>
            <person name="Dhillon B."/>
            <person name="Glaser F."/>
            <person name="Hesse C.N."/>
            <person name="Kosti I."/>
            <person name="LaButti K."/>
            <person name="Lindquist E.A."/>
            <person name="Lucas S."/>
            <person name="Salamov A.A."/>
            <person name="Bradshaw R.E."/>
            <person name="Ciuffetti L."/>
            <person name="Hamelin R.C."/>
            <person name="Kema G.H.J."/>
            <person name="Lawrence C."/>
            <person name="Scott J.A."/>
            <person name="Spatafora J.W."/>
            <person name="Turgeon B.G."/>
            <person name="de Wit P.J.G.M."/>
            <person name="Zhong S."/>
            <person name="Goodwin S.B."/>
            <person name="Grigoriev I.V."/>
        </authorList>
    </citation>
    <scope>NUCLEOTIDE SEQUENCE [LARGE SCALE GENOMIC DNA]</scope>
    <source>
        <strain evidence="2 3">CIRAD86</strain>
    </source>
</reference>
<keyword evidence="3" id="KW-1185">Reference proteome</keyword>
<evidence type="ECO:0000313" key="3">
    <source>
        <dbReference type="Proteomes" id="UP000016932"/>
    </source>
</evidence>
<feature type="region of interest" description="Disordered" evidence="1">
    <location>
        <begin position="19"/>
        <end position="51"/>
    </location>
</feature>
<dbReference type="Proteomes" id="UP000016932">
    <property type="component" value="Unassembled WGS sequence"/>
</dbReference>
<dbReference type="RefSeq" id="XP_007922965.1">
    <property type="nucleotide sequence ID" value="XM_007924774.1"/>
</dbReference>
<dbReference type="KEGG" id="pfj:MYCFIDRAFT_181649"/>
<dbReference type="EMBL" id="KB446556">
    <property type="protein sequence ID" value="EME85307.1"/>
    <property type="molecule type" value="Genomic_DNA"/>
</dbReference>
<evidence type="ECO:0000313" key="2">
    <source>
        <dbReference type="EMBL" id="EME85307.1"/>
    </source>
</evidence>
<dbReference type="OrthoDB" id="414781at2759"/>
<protein>
    <submittedName>
        <fullName evidence="2">Uncharacterized protein</fullName>
    </submittedName>
</protein>